<dbReference type="RefSeq" id="WP_152717282.1">
    <property type="nucleotide sequence ID" value="NZ_VOSJ01000403.1"/>
</dbReference>
<gene>
    <name evidence="2" type="ORF">FS320_36885</name>
</gene>
<dbReference type="Proteomes" id="UP000403266">
    <property type="component" value="Unassembled WGS sequence"/>
</dbReference>
<name>A0A5N7MTY3_9HYPH</name>
<protein>
    <submittedName>
        <fullName evidence="2">Uncharacterized protein</fullName>
    </submittedName>
</protein>
<comment type="caution">
    <text evidence="2">The sequence shown here is derived from an EMBL/GenBank/DDBJ whole genome shotgun (WGS) entry which is preliminary data.</text>
</comment>
<keyword evidence="3" id="KW-1185">Reference proteome</keyword>
<organism evidence="2 3">
    <name type="scientific">Microvirga tunisiensis</name>
    <dbReference type="NCBI Taxonomy" id="2108360"/>
    <lineage>
        <taxon>Bacteria</taxon>
        <taxon>Pseudomonadati</taxon>
        <taxon>Pseudomonadota</taxon>
        <taxon>Alphaproteobacteria</taxon>
        <taxon>Hyphomicrobiales</taxon>
        <taxon>Methylobacteriaceae</taxon>
        <taxon>Microvirga</taxon>
    </lineage>
</organism>
<evidence type="ECO:0000256" key="1">
    <source>
        <dbReference type="SAM" id="MobiDB-lite"/>
    </source>
</evidence>
<dbReference type="AlphaFoldDB" id="A0A5N7MTY3"/>
<dbReference type="EMBL" id="VOSK01000370">
    <property type="protein sequence ID" value="MPR30443.1"/>
    <property type="molecule type" value="Genomic_DNA"/>
</dbReference>
<evidence type="ECO:0000313" key="3">
    <source>
        <dbReference type="Proteomes" id="UP000403266"/>
    </source>
</evidence>
<accession>A0A5N7MTY3</accession>
<evidence type="ECO:0000313" key="2">
    <source>
        <dbReference type="EMBL" id="MPR30443.1"/>
    </source>
</evidence>
<reference evidence="2 3" key="1">
    <citation type="journal article" date="2019" name="Syst. Appl. Microbiol.">
        <title>Microvirga tunisiensis sp. nov., a root nodule symbiotic bacterium isolated from Lupinus micranthus and L. luteus grown in Northern Tunisia.</title>
        <authorList>
            <person name="Msaddak A."/>
            <person name="Rejili M."/>
            <person name="Duran D."/>
            <person name="Mars M."/>
            <person name="Palacios J.M."/>
            <person name="Ruiz-Argueso T."/>
            <person name="Rey L."/>
            <person name="Imperial J."/>
        </authorList>
    </citation>
    <scope>NUCLEOTIDE SEQUENCE [LARGE SCALE GENOMIC DNA]</scope>
    <source>
        <strain evidence="2 3">Lmie10</strain>
    </source>
</reference>
<proteinExistence type="predicted"/>
<sequence>MPFPLHGLAVQGLSRYSLVEVVVEGVEIIRSWSMEEEGLIQPRAADTATEERIKTEPAANFRS</sequence>
<feature type="region of interest" description="Disordered" evidence="1">
    <location>
        <begin position="41"/>
        <end position="63"/>
    </location>
</feature>